<evidence type="ECO:0000313" key="1">
    <source>
        <dbReference type="EMBL" id="KAJ0396097.1"/>
    </source>
</evidence>
<comment type="caution">
    <text evidence="1">The sequence shown here is derived from an EMBL/GenBank/DDBJ whole genome shotgun (WGS) entry which is preliminary data.</text>
</comment>
<protein>
    <submittedName>
        <fullName evidence="1">Uncharacterized protein</fullName>
    </submittedName>
</protein>
<evidence type="ECO:0000313" key="2">
    <source>
        <dbReference type="Proteomes" id="UP001209570"/>
    </source>
</evidence>
<gene>
    <name evidence="1" type="ORF">P43SY_006665</name>
</gene>
<reference evidence="1" key="1">
    <citation type="submission" date="2021-12" db="EMBL/GenBank/DDBJ databases">
        <title>Prjna785345.</title>
        <authorList>
            <person name="Rujirawat T."/>
            <person name="Krajaejun T."/>
        </authorList>
    </citation>
    <scope>NUCLEOTIDE SEQUENCE</scope>
    <source>
        <strain evidence="1">Pi057C3</strain>
    </source>
</reference>
<name>A0AAD5LFC9_PYTIN</name>
<accession>A0AAD5LFC9</accession>
<organism evidence="1 2">
    <name type="scientific">Pythium insidiosum</name>
    <name type="common">Pythiosis disease agent</name>
    <dbReference type="NCBI Taxonomy" id="114742"/>
    <lineage>
        <taxon>Eukaryota</taxon>
        <taxon>Sar</taxon>
        <taxon>Stramenopiles</taxon>
        <taxon>Oomycota</taxon>
        <taxon>Peronosporomycetes</taxon>
        <taxon>Pythiales</taxon>
        <taxon>Pythiaceae</taxon>
        <taxon>Pythium</taxon>
    </lineage>
</organism>
<dbReference type="Proteomes" id="UP001209570">
    <property type="component" value="Unassembled WGS sequence"/>
</dbReference>
<dbReference type="AlphaFoldDB" id="A0AAD5LFC9"/>
<dbReference type="EMBL" id="JAKCXM010000311">
    <property type="protein sequence ID" value="KAJ0396097.1"/>
    <property type="molecule type" value="Genomic_DNA"/>
</dbReference>
<keyword evidence="2" id="KW-1185">Reference proteome</keyword>
<proteinExistence type="predicted"/>
<sequence length="288" mass="30393">MAGRAVTYLAEKSFDSDFLVESVFSAGVDYALHFVQLNIGSLAGGAADAQLLADVVAASGPDTVSQPVLWEGRTTSGRFDVVPGGIRGTVLRENEVVLTLSQGATQYRLPFSLFCDGQAKLIKLAQPELELRYACAQIRRATSPSRIAKAGFPIVSPGLPAKRLERAICSQDGPRRYCKARGGLAISEHRAADGGVATTKPVLRFGASVPDVTLFTDNGFRGTFAICRACSPAELEALTQKLPFTAAILGIPDPPADMLQVECAEPTTGGNGSTMQLVICRPLPPQSA</sequence>